<dbReference type="SUPFAM" id="SSF48619">
    <property type="entry name" value="Phospholipase A2, PLA2"/>
    <property type="match status" value="1"/>
</dbReference>
<dbReference type="KEGG" id="rul:UC8_37210"/>
<name>A0A5B9QWD8_9BACT</name>
<dbReference type="InterPro" id="IPR036444">
    <property type="entry name" value="PLipase_A2_dom_sf"/>
</dbReference>
<evidence type="ECO:0000313" key="2">
    <source>
        <dbReference type="EMBL" id="QEG41695.1"/>
    </source>
</evidence>
<organism evidence="2 3">
    <name type="scientific">Roseimaritima ulvae</name>
    <dbReference type="NCBI Taxonomy" id="980254"/>
    <lineage>
        <taxon>Bacteria</taxon>
        <taxon>Pseudomonadati</taxon>
        <taxon>Planctomycetota</taxon>
        <taxon>Planctomycetia</taxon>
        <taxon>Pirellulales</taxon>
        <taxon>Pirellulaceae</taxon>
        <taxon>Roseimaritima</taxon>
    </lineage>
</organism>
<gene>
    <name evidence="2" type="ORF">UC8_37210</name>
</gene>
<evidence type="ECO:0000256" key="1">
    <source>
        <dbReference type="SAM" id="Phobius"/>
    </source>
</evidence>
<evidence type="ECO:0008006" key="4">
    <source>
        <dbReference type="Google" id="ProtNLM"/>
    </source>
</evidence>
<accession>A0A5B9QWD8</accession>
<evidence type="ECO:0000313" key="3">
    <source>
        <dbReference type="Proteomes" id="UP000325286"/>
    </source>
</evidence>
<dbReference type="GO" id="GO:0050482">
    <property type="term" value="P:arachidonate secretion"/>
    <property type="evidence" value="ECO:0007669"/>
    <property type="project" value="InterPro"/>
</dbReference>
<sequence>MAAHKSLQQEASLGRRNFALFLTALQLEPTAGVVGLLQAVIVQPASLTARRAFLPAAHGEPMNLRLLPLLLIVLAGLMLGNVSSAVDFNPRPCGPSSMQGPLRYLIPQGVAGADFRPACRRHDACYGVPGADRSRCDQQFLRDMQCACKDSRHPICCRITARLMYTATRVGAGEAFVNAQAIAGRLLRRGR</sequence>
<keyword evidence="1" id="KW-1133">Transmembrane helix</keyword>
<dbReference type="Proteomes" id="UP000325286">
    <property type="component" value="Chromosome"/>
</dbReference>
<feature type="transmembrane region" description="Helical" evidence="1">
    <location>
        <begin position="63"/>
        <end position="82"/>
    </location>
</feature>
<keyword evidence="1" id="KW-0472">Membrane</keyword>
<proteinExistence type="predicted"/>
<protein>
    <recommendedName>
        <fullName evidence="4">Prokaryotic phospholipase A2</fullName>
    </recommendedName>
</protein>
<dbReference type="AlphaFoldDB" id="A0A5B9QWD8"/>
<dbReference type="GO" id="GO:0004623">
    <property type="term" value="F:phospholipase A2 activity"/>
    <property type="evidence" value="ECO:0007669"/>
    <property type="project" value="InterPro"/>
</dbReference>
<dbReference type="EMBL" id="CP042914">
    <property type="protein sequence ID" value="QEG41695.1"/>
    <property type="molecule type" value="Genomic_DNA"/>
</dbReference>
<dbReference type="Gene3D" id="1.20.90.10">
    <property type="entry name" value="Phospholipase A2 domain"/>
    <property type="match status" value="1"/>
</dbReference>
<reference evidence="2 3" key="1">
    <citation type="submission" date="2019-08" db="EMBL/GenBank/DDBJ databases">
        <title>Deep-cultivation of Planctomycetes and their phenomic and genomic characterization uncovers novel biology.</title>
        <authorList>
            <person name="Wiegand S."/>
            <person name="Jogler M."/>
            <person name="Boedeker C."/>
            <person name="Pinto D."/>
            <person name="Vollmers J."/>
            <person name="Rivas-Marin E."/>
            <person name="Kohn T."/>
            <person name="Peeters S.H."/>
            <person name="Heuer A."/>
            <person name="Rast P."/>
            <person name="Oberbeckmann S."/>
            <person name="Bunk B."/>
            <person name="Jeske O."/>
            <person name="Meyerdierks A."/>
            <person name="Storesund J.E."/>
            <person name="Kallscheuer N."/>
            <person name="Luecker S."/>
            <person name="Lage O.M."/>
            <person name="Pohl T."/>
            <person name="Merkel B.J."/>
            <person name="Hornburger P."/>
            <person name="Mueller R.-W."/>
            <person name="Bruemmer F."/>
            <person name="Labrenz M."/>
            <person name="Spormann A.M."/>
            <person name="Op den Camp H."/>
            <person name="Overmann J."/>
            <person name="Amann R."/>
            <person name="Jetten M.S.M."/>
            <person name="Mascher T."/>
            <person name="Medema M.H."/>
            <person name="Devos D.P."/>
            <person name="Kaster A.-K."/>
            <person name="Ovreas L."/>
            <person name="Rohde M."/>
            <person name="Galperin M.Y."/>
            <person name="Jogler C."/>
        </authorList>
    </citation>
    <scope>NUCLEOTIDE SEQUENCE [LARGE SCALE GENOMIC DNA]</scope>
    <source>
        <strain evidence="2 3">UC8</strain>
    </source>
</reference>
<dbReference type="GO" id="GO:0006644">
    <property type="term" value="P:phospholipid metabolic process"/>
    <property type="evidence" value="ECO:0007669"/>
    <property type="project" value="InterPro"/>
</dbReference>
<keyword evidence="1" id="KW-0812">Transmembrane</keyword>
<keyword evidence="3" id="KW-1185">Reference proteome</keyword>